<dbReference type="PANTHER" id="PTHR31649">
    <property type="entry name" value="AGAP009604-PA"/>
    <property type="match status" value="1"/>
</dbReference>
<keyword evidence="3" id="KW-1185">Reference proteome</keyword>
<reference evidence="2" key="1">
    <citation type="submission" date="2022-08" db="EMBL/GenBank/DDBJ databases">
        <title>A Global Phylogenomic Analysis of the Shiitake Genus Lentinula.</title>
        <authorList>
            <consortium name="DOE Joint Genome Institute"/>
            <person name="Sierra-Patev S."/>
            <person name="Min B."/>
            <person name="Naranjo-Ortiz M."/>
            <person name="Looney B."/>
            <person name="Konkel Z."/>
            <person name="Slot J.C."/>
            <person name="Sakamoto Y."/>
            <person name="Steenwyk J.L."/>
            <person name="Rokas A."/>
            <person name="Carro J."/>
            <person name="Camarero S."/>
            <person name="Ferreira P."/>
            <person name="Molpeceres G."/>
            <person name="Ruiz-Duenas F.J."/>
            <person name="Serrano A."/>
            <person name="Henrissat B."/>
            <person name="Drula E."/>
            <person name="Hughes K.W."/>
            <person name="Mata J.L."/>
            <person name="Ishikawa N.K."/>
            <person name="Vargas-Isla R."/>
            <person name="Ushijima S."/>
            <person name="Smith C.A."/>
            <person name="Ahrendt S."/>
            <person name="Andreopoulos W."/>
            <person name="He G."/>
            <person name="Labutti K."/>
            <person name="Lipzen A."/>
            <person name="Ng V."/>
            <person name="Riley R."/>
            <person name="Sandor L."/>
            <person name="Barry K."/>
            <person name="Martinez A.T."/>
            <person name="Xiao Y."/>
            <person name="Gibbons J.G."/>
            <person name="Terashima K."/>
            <person name="Grigoriev I.V."/>
            <person name="Hibbett D.S."/>
        </authorList>
    </citation>
    <scope>NUCLEOTIDE SEQUENCE</scope>
    <source>
        <strain evidence="2">JLM2183</strain>
    </source>
</reference>
<dbReference type="EMBL" id="JAOTPV010000012">
    <property type="protein sequence ID" value="KAJ4476229.1"/>
    <property type="molecule type" value="Genomic_DNA"/>
</dbReference>
<accession>A0A9W9DLJ9</accession>
<evidence type="ECO:0000313" key="2">
    <source>
        <dbReference type="EMBL" id="KAJ4476229.1"/>
    </source>
</evidence>
<name>A0A9W9DLJ9_9AGAR</name>
<organism evidence="2 3">
    <name type="scientific">Lentinula aciculospora</name>
    <dbReference type="NCBI Taxonomy" id="153920"/>
    <lineage>
        <taxon>Eukaryota</taxon>
        <taxon>Fungi</taxon>
        <taxon>Dikarya</taxon>
        <taxon>Basidiomycota</taxon>
        <taxon>Agaricomycotina</taxon>
        <taxon>Agaricomycetes</taxon>
        <taxon>Agaricomycetidae</taxon>
        <taxon>Agaricales</taxon>
        <taxon>Marasmiineae</taxon>
        <taxon>Omphalotaceae</taxon>
        <taxon>Lentinula</taxon>
    </lineage>
</organism>
<protein>
    <submittedName>
        <fullName evidence="2">Uncharacterized protein</fullName>
    </submittedName>
</protein>
<dbReference type="SMART" id="SM00696">
    <property type="entry name" value="DM9"/>
    <property type="match status" value="1"/>
</dbReference>
<proteinExistence type="predicted"/>
<feature type="region of interest" description="Disordered" evidence="1">
    <location>
        <begin position="1"/>
        <end position="32"/>
    </location>
</feature>
<dbReference type="PANTHER" id="PTHR31649:SF1">
    <property type="entry name" value="FARNESOIC ACID O-METHYL TRANSFERASE DOMAIN-CONTAINING PROTEIN"/>
    <property type="match status" value="1"/>
</dbReference>
<comment type="caution">
    <text evidence="2">The sequence shown here is derived from an EMBL/GenBank/DDBJ whole genome shotgun (WGS) entry which is preliminary data.</text>
</comment>
<gene>
    <name evidence="2" type="ORF">J3R30DRAFT_415986</name>
</gene>
<dbReference type="Pfam" id="PF11901">
    <property type="entry name" value="DM9"/>
    <property type="match status" value="1"/>
</dbReference>
<evidence type="ECO:0000313" key="3">
    <source>
        <dbReference type="Proteomes" id="UP001150266"/>
    </source>
</evidence>
<dbReference type="InterPro" id="IPR006616">
    <property type="entry name" value="DM9_repeat"/>
</dbReference>
<dbReference type="AlphaFoldDB" id="A0A9W9DLJ9"/>
<sequence>MQFPQAPGQEPTIPNVQGSPPDYHAPPPIPSSGYRIRLNENSLFPTVTPPFNDADGSPVFIGSAIFPDSVHPCKIVPALDTKCMVPHGGREHHHHGPYDLLPFDPQTMEFVRTSRGEVPPGRRPVEGGYEDNGNKLYHGIATVSGVSVPGKTGPHLGGCNVSFAGGEHIIHENYDILCWRF</sequence>
<dbReference type="OrthoDB" id="2142040at2759"/>
<dbReference type="Proteomes" id="UP001150266">
    <property type="component" value="Unassembled WGS sequence"/>
</dbReference>
<evidence type="ECO:0000256" key="1">
    <source>
        <dbReference type="SAM" id="MobiDB-lite"/>
    </source>
</evidence>